<keyword evidence="9" id="KW-1185">Reference proteome</keyword>
<evidence type="ECO:0000256" key="5">
    <source>
        <dbReference type="SAM" id="Phobius"/>
    </source>
</evidence>
<keyword evidence="6" id="KW-0732">Signal</keyword>
<dbReference type="Gene3D" id="3.30.1120.10">
    <property type="match status" value="1"/>
</dbReference>
<dbReference type="Pfam" id="PF00884">
    <property type="entry name" value="Sulfatase"/>
    <property type="match status" value="1"/>
</dbReference>
<keyword evidence="2" id="KW-0479">Metal-binding</keyword>
<keyword evidence="5" id="KW-1133">Transmembrane helix</keyword>
<dbReference type="GO" id="GO:0016787">
    <property type="term" value="F:hydrolase activity"/>
    <property type="evidence" value="ECO:0007669"/>
    <property type="project" value="UniProtKB-KW"/>
</dbReference>
<dbReference type="InterPro" id="IPR000917">
    <property type="entry name" value="Sulfatase_N"/>
</dbReference>
<dbReference type="SUPFAM" id="SSF53649">
    <property type="entry name" value="Alkaline phosphatase-like"/>
    <property type="match status" value="1"/>
</dbReference>
<keyword evidence="3 8" id="KW-0378">Hydrolase</keyword>
<dbReference type="InterPro" id="IPR024607">
    <property type="entry name" value="Sulfatase_CS"/>
</dbReference>
<evidence type="ECO:0000256" key="2">
    <source>
        <dbReference type="ARBA" id="ARBA00022723"/>
    </source>
</evidence>
<keyword evidence="4" id="KW-0106">Calcium</keyword>
<feature type="domain" description="Sulfatase N-terminal" evidence="7">
    <location>
        <begin position="38"/>
        <end position="445"/>
    </location>
</feature>
<dbReference type="InterPro" id="IPR050738">
    <property type="entry name" value="Sulfatase"/>
</dbReference>
<dbReference type="EC" id="3.1.6.-" evidence="8"/>
<dbReference type="InterPro" id="IPR017850">
    <property type="entry name" value="Alkaline_phosphatase_core_sf"/>
</dbReference>
<protein>
    <submittedName>
        <fullName evidence="8">Arylsulfatase</fullName>
        <ecNumber evidence="8">3.1.6.-</ecNumber>
    </submittedName>
</protein>
<dbReference type="EMBL" id="JBFRYB010000001">
    <property type="protein sequence ID" value="MEX1666585.1"/>
    <property type="molecule type" value="Genomic_DNA"/>
</dbReference>
<evidence type="ECO:0000256" key="4">
    <source>
        <dbReference type="ARBA" id="ARBA00022837"/>
    </source>
</evidence>
<feature type="chain" id="PRO_5045689900" evidence="6">
    <location>
        <begin position="25"/>
        <end position="600"/>
    </location>
</feature>
<evidence type="ECO:0000256" key="3">
    <source>
        <dbReference type="ARBA" id="ARBA00022801"/>
    </source>
</evidence>
<dbReference type="PROSITE" id="PS00149">
    <property type="entry name" value="SULFATASE_2"/>
    <property type="match status" value="1"/>
</dbReference>
<dbReference type="CDD" id="cd16025">
    <property type="entry name" value="PAS_like"/>
    <property type="match status" value="1"/>
</dbReference>
<dbReference type="Proteomes" id="UP001557484">
    <property type="component" value="Unassembled WGS sequence"/>
</dbReference>
<evidence type="ECO:0000313" key="8">
    <source>
        <dbReference type="EMBL" id="MEX1666585.1"/>
    </source>
</evidence>
<reference evidence="8 9" key="1">
    <citation type="journal article" date="2011" name="Int. J. Syst. Evol. Microbiol.">
        <title>Zhongshania antarctica gen. nov., sp. nov. and Zhongshania guokunii sp. nov., gammaproteobacteria respectively isolated from coastal attached (fast) ice and surface seawater of the Antarctic.</title>
        <authorList>
            <person name="Li H.J."/>
            <person name="Zhang X.Y."/>
            <person name="Chen C.X."/>
            <person name="Zhang Y.J."/>
            <person name="Gao Z.M."/>
            <person name="Yu Y."/>
            <person name="Chen X.L."/>
            <person name="Chen B."/>
            <person name="Zhang Y.Z."/>
        </authorList>
    </citation>
    <scope>NUCLEOTIDE SEQUENCE [LARGE SCALE GENOMIC DNA]</scope>
    <source>
        <strain evidence="8 9">R06B22</strain>
    </source>
</reference>
<accession>A0ABV3TYA4</accession>
<feature type="transmembrane region" description="Helical" evidence="5">
    <location>
        <begin position="573"/>
        <end position="594"/>
    </location>
</feature>
<gene>
    <name evidence="8" type="ORF">AB4875_13910</name>
</gene>
<keyword evidence="5" id="KW-0812">Transmembrane</keyword>
<feature type="signal peptide" evidence="6">
    <location>
        <begin position="1"/>
        <end position="24"/>
    </location>
</feature>
<proteinExistence type="inferred from homology"/>
<sequence length="600" mass="66287">MKSYSIMSFCAGLLCALSATSVLAAEAVPKAKPQPKRPNIVLILADDLGFTDLASYGSEINTPSLDALANEGIRFTNYHTAANCAPARAMLLTGVDNHRAGVANIPEMTPPQQRHHPAYQGVLGDNVVTVATLLEGAGYRTYMAGKWHLGQTQDKLPSRRGFQRTVAMGDSGADNWEQKPYLPIYEKANWYADGEPIDLPDDFYSSEFLVDKMIGFIESDRPQSEQPFFAYLPFMAVHMPVQAPQEFTDRYEGVYLNGWTALREARRQRAIDLGIVPSDVAAVDMDTSRDWDALSEEDKRFEAKRMAVYAGMVEAMDFHIGRLVTYLKDIGEFDNTVFIFTSDNGSEPSGPAVLNNVRTGMMLARQDYTADYDTLGLKGSYVNLGPSFASASASPLAYYKFYVGEGGLRVPMIMAGKPLAVQQNLSNAFAYVADITPTILALTGVSAPDARYAGKPVEQIMGKNLLPLATAELDRIYSDSDYVGYELAGHGVLFQGDYKLVYNRAPVGDNTWRLFNIVADPGETRDLSAEQSGRFQAMLTLYEQYKLDNGVLDPPKGYNHQHQVVLNGLHDRFRAQLLLGLFMIVIAVVFIVIAKHHRSR</sequence>
<evidence type="ECO:0000256" key="1">
    <source>
        <dbReference type="ARBA" id="ARBA00008779"/>
    </source>
</evidence>
<organism evidence="8 9">
    <name type="scientific">Zhongshania arctica</name>
    <dbReference type="NCBI Taxonomy" id="3238302"/>
    <lineage>
        <taxon>Bacteria</taxon>
        <taxon>Pseudomonadati</taxon>
        <taxon>Pseudomonadota</taxon>
        <taxon>Gammaproteobacteria</taxon>
        <taxon>Cellvibrionales</taxon>
        <taxon>Spongiibacteraceae</taxon>
        <taxon>Zhongshania</taxon>
    </lineage>
</organism>
<dbReference type="PANTHER" id="PTHR42693:SF33">
    <property type="entry name" value="ARYLSULFATASE"/>
    <property type="match status" value="1"/>
</dbReference>
<evidence type="ECO:0000259" key="7">
    <source>
        <dbReference type="Pfam" id="PF00884"/>
    </source>
</evidence>
<comment type="caution">
    <text evidence="8">The sequence shown here is derived from an EMBL/GenBank/DDBJ whole genome shotgun (WGS) entry which is preliminary data.</text>
</comment>
<keyword evidence="5" id="KW-0472">Membrane</keyword>
<name>A0ABV3TYA4_9GAMM</name>
<evidence type="ECO:0000313" key="9">
    <source>
        <dbReference type="Proteomes" id="UP001557484"/>
    </source>
</evidence>
<dbReference type="PANTHER" id="PTHR42693">
    <property type="entry name" value="ARYLSULFATASE FAMILY MEMBER"/>
    <property type="match status" value="1"/>
</dbReference>
<evidence type="ECO:0000256" key="6">
    <source>
        <dbReference type="SAM" id="SignalP"/>
    </source>
</evidence>
<dbReference type="RefSeq" id="WP_368376659.1">
    <property type="nucleotide sequence ID" value="NZ_JBFRYB010000001.1"/>
</dbReference>
<dbReference type="Gene3D" id="3.40.720.10">
    <property type="entry name" value="Alkaline Phosphatase, subunit A"/>
    <property type="match status" value="1"/>
</dbReference>
<comment type="similarity">
    <text evidence="1">Belongs to the sulfatase family.</text>
</comment>